<evidence type="ECO:0000256" key="3">
    <source>
        <dbReference type="ARBA" id="ARBA00023235"/>
    </source>
</evidence>
<proteinExistence type="predicted"/>
<dbReference type="InterPro" id="IPR029045">
    <property type="entry name" value="ClpP/crotonase-like_dom_sf"/>
</dbReference>
<dbReference type="Pfam" id="PF00378">
    <property type="entry name" value="ECH_1"/>
    <property type="match status" value="1"/>
</dbReference>
<keyword evidence="3" id="KW-0413">Isomerase</keyword>
<evidence type="ECO:0000256" key="2">
    <source>
        <dbReference type="ARBA" id="ARBA00023140"/>
    </source>
</evidence>
<comment type="caution">
    <text evidence="4">The sequence shown here is derived from an EMBL/GenBank/DDBJ whole genome shotgun (WGS) entry which is preliminary data.</text>
</comment>
<dbReference type="Proteomes" id="UP000282106">
    <property type="component" value="Unassembled WGS sequence"/>
</dbReference>
<comment type="subcellular location">
    <subcellularLocation>
        <location evidence="1">Peroxisome</location>
    </subcellularLocation>
</comment>
<dbReference type="PANTHER" id="PTHR43684:SF1">
    <property type="entry name" value="ENOYL-COA DELTA ISOMERASE 2"/>
    <property type="match status" value="1"/>
</dbReference>
<gene>
    <name evidence="4" type="ORF">ED208_09460</name>
</gene>
<keyword evidence="5" id="KW-1185">Reference proteome</keyword>
<dbReference type="SUPFAM" id="SSF52096">
    <property type="entry name" value="ClpP/crotonase"/>
    <property type="match status" value="1"/>
</dbReference>
<dbReference type="Gene3D" id="3.90.226.10">
    <property type="entry name" value="2-enoyl-CoA Hydratase, Chain A, domain 1"/>
    <property type="match status" value="1"/>
</dbReference>
<dbReference type="AlphaFoldDB" id="A0A3N0VEP4"/>
<protein>
    <submittedName>
        <fullName evidence="4">Enoyl-CoA hydratase</fullName>
    </submittedName>
</protein>
<dbReference type="EMBL" id="RJVO01000003">
    <property type="protein sequence ID" value="ROH91171.1"/>
    <property type="molecule type" value="Genomic_DNA"/>
</dbReference>
<dbReference type="RefSeq" id="WP_123211626.1">
    <property type="nucleotide sequence ID" value="NZ_RJVO01000003.1"/>
</dbReference>
<organism evidence="4 5">
    <name type="scientific">Stagnimonas aquatica</name>
    <dbReference type="NCBI Taxonomy" id="2689987"/>
    <lineage>
        <taxon>Bacteria</taxon>
        <taxon>Pseudomonadati</taxon>
        <taxon>Pseudomonadota</taxon>
        <taxon>Gammaproteobacteria</taxon>
        <taxon>Nevskiales</taxon>
        <taxon>Nevskiaceae</taxon>
        <taxon>Stagnimonas</taxon>
    </lineage>
</organism>
<accession>A0A3N0VEP4</accession>
<dbReference type="InParanoid" id="A0A3N0VEP4"/>
<dbReference type="GO" id="GO:0004165">
    <property type="term" value="F:delta(3)-delta(2)-enoyl-CoA isomerase activity"/>
    <property type="evidence" value="ECO:0007669"/>
    <property type="project" value="UniProtKB-ARBA"/>
</dbReference>
<keyword evidence="2" id="KW-0576">Peroxisome</keyword>
<evidence type="ECO:0000256" key="1">
    <source>
        <dbReference type="ARBA" id="ARBA00004275"/>
    </source>
</evidence>
<sequence length="257" mass="27746">MSEAHVVTHLEDRVLTVRFNRADKKNALTGAMYTALAEAFTAANSNPEVRVVLILGQPDCFTAGNDLADFLAVPPSGPDSPVMRFMRSLANLEKPVVAGASGIAVGVGVTLLLHCDLVYCGEQTKLNMPFSSLGICPEFASSYLLPRLMGHARAAELLMLGEGFSAKKALECGLVNALLPNAEVEATALAKARQIAAMPPRAIRITKMLLKKWSLATVNESIDFEAAHFMAMLHEPEAREAISAFMQKRKPDFSSFN</sequence>
<reference evidence="4 5" key="1">
    <citation type="submission" date="2018-10" db="EMBL/GenBank/DDBJ databases">
        <authorList>
            <person name="Chen W.-M."/>
        </authorList>
    </citation>
    <scope>NUCLEOTIDE SEQUENCE [LARGE SCALE GENOMIC DNA]</scope>
    <source>
        <strain evidence="4 5">THS-13</strain>
    </source>
</reference>
<evidence type="ECO:0000313" key="4">
    <source>
        <dbReference type="EMBL" id="ROH91171.1"/>
    </source>
</evidence>
<dbReference type="PANTHER" id="PTHR43684">
    <property type="match status" value="1"/>
</dbReference>
<dbReference type="InterPro" id="IPR051053">
    <property type="entry name" value="ECH/Chromodomain_protein"/>
</dbReference>
<dbReference type="InterPro" id="IPR001753">
    <property type="entry name" value="Enoyl-CoA_hydra/iso"/>
</dbReference>
<name>A0A3N0VEP4_9GAMM</name>
<evidence type="ECO:0000313" key="5">
    <source>
        <dbReference type="Proteomes" id="UP000282106"/>
    </source>
</evidence>
<dbReference type="CDD" id="cd06558">
    <property type="entry name" value="crotonase-like"/>
    <property type="match status" value="1"/>
</dbReference>